<name>A0A6V7JSK0_9HYME</name>
<reference evidence="2" key="1">
    <citation type="submission" date="2020-07" db="EMBL/GenBank/DDBJ databases">
        <authorList>
            <person name="Ferguson B K."/>
        </authorList>
    </citation>
    <scope>NUCLEOTIDE SEQUENCE</scope>
    <source>
        <strain evidence="2">L06</strain>
    </source>
</reference>
<dbReference type="AlphaFoldDB" id="A0A6V7JSK0"/>
<accession>A0A6V7JSK0</accession>
<feature type="region of interest" description="Disordered" evidence="1">
    <location>
        <begin position="1"/>
        <end position="20"/>
    </location>
</feature>
<proteinExistence type="predicted"/>
<protein>
    <submittedName>
        <fullName evidence="2">Uncharacterized protein</fullName>
    </submittedName>
</protein>
<sequence>MIGYNSSSLEGKSEPLPGREASEICLTPVHHYTSEEHENPGAFVSIESFHHEFAPTGGREHQQMTNENPFMDDIPPLPEDNNDSEFDFLNHQEILKIIHMVHCFICTPKILTRHIVIAKEVVCRSLAQTKVEV</sequence>
<evidence type="ECO:0000313" key="2">
    <source>
        <dbReference type="EMBL" id="CAD1554453.1"/>
    </source>
</evidence>
<evidence type="ECO:0000256" key="1">
    <source>
        <dbReference type="SAM" id="MobiDB-lite"/>
    </source>
</evidence>
<gene>
    <name evidence="2" type="ORF">BBRV_LOCUS59418</name>
</gene>
<dbReference type="EMBL" id="CADCXW020000020">
    <property type="protein sequence ID" value="CAD1554453.1"/>
    <property type="molecule type" value="Genomic_DNA"/>
</dbReference>
<organism evidence="2">
    <name type="scientific">Bracon brevicornis</name>
    <dbReference type="NCBI Taxonomy" id="1563983"/>
    <lineage>
        <taxon>Eukaryota</taxon>
        <taxon>Metazoa</taxon>
        <taxon>Ecdysozoa</taxon>
        <taxon>Arthropoda</taxon>
        <taxon>Hexapoda</taxon>
        <taxon>Insecta</taxon>
        <taxon>Pterygota</taxon>
        <taxon>Neoptera</taxon>
        <taxon>Endopterygota</taxon>
        <taxon>Hymenoptera</taxon>
        <taxon>Apocrita</taxon>
        <taxon>Ichneumonoidea</taxon>
        <taxon>Braconidae</taxon>
        <taxon>Braconinae</taxon>
        <taxon>Bracon</taxon>
    </lineage>
</organism>
<feature type="region of interest" description="Disordered" evidence="1">
    <location>
        <begin position="55"/>
        <end position="83"/>
    </location>
</feature>
<feature type="compositionally biased region" description="Polar residues" evidence="1">
    <location>
        <begin position="1"/>
        <end position="10"/>
    </location>
</feature>